<gene>
    <name evidence="3" type="primary">ssuA</name>
    <name evidence="3" type="ORF">AELLOGFF_01954</name>
</gene>
<feature type="signal peptide" evidence="1">
    <location>
        <begin position="1"/>
        <end position="25"/>
    </location>
</feature>
<reference evidence="3 4" key="1">
    <citation type="submission" date="2019-11" db="EMBL/GenBank/DDBJ databases">
        <authorList>
            <person name="Holert J."/>
        </authorList>
    </citation>
    <scope>NUCLEOTIDE SEQUENCE [LARGE SCALE GENOMIC DNA]</scope>
    <source>
        <strain evidence="3">BC8_1</strain>
    </source>
</reference>
<feature type="chain" id="PRO_5024997062" evidence="1">
    <location>
        <begin position="26"/>
        <end position="338"/>
    </location>
</feature>
<evidence type="ECO:0000313" key="4">
    <source>
        <dbReference type="Proteomes" id="UP000430146"/>
    </source>
</evidence>
<dbReference type="Pfam" id="PF09084">
    <property type="entry name" value="NMT1"/>
    <property type="match status" value="1"/>
</dbReference>
<protein>
    <submittedName>
        <fullName evidence="3">Aliphatic sulfonates-binding protein</fullName>
    </submittedName>
</protein>
<evidence type="ECO:0000313" key="3">
    <source>
        <dbReference type="EMBL" id="CAA0134975.1"/>
    </source>
</evidence>
<dbReference type="Proteomes" id="UP000430146">
    <property type="component" value="Unassembled WGS sequence"/>
</dbReference>
<sequence length="338" mass="36010">MSPIPRHRLRFSALAILLMLVTAIAGCSTIDSTFTPTAGEDGQRVFRVGTLRGQPHLFMPFFYQQFLDDNTQAEVLVFDSSPDVKNALVSGQLDAAVMGVPAMLAGAAAEQDVRLIASSADGGSAIVGRPEIADVTDLRGKRVGYPIGSSQEVILRSTLTQSGIDPDRELILVNLAFSDMANAYASGQIDAFSSAEIGPSLAKLNGAHDVVSPYDTPIGKVNIGLAATQRTIDADPDLVQTIVNAHSDAVAFMDTHRDEWRDRVVGEFGLDPAVAAGAIANTWPRADLSGEYVSQVDALAREMFALDQLPAQPEMSTFVDNTFVESASTTVEPAEDQK</sequence>
<accession>A0A5S9RAH2</accession>
<evidence type="ECO:0000259" key="2">
    <source>
        <dbReference type="Pfam" id="PF09084"/>
    </source>
</evidence>
<dbReference type="PROSITE" id="PS51257">
    <property type="entry name" value="PROKAR_LIPOPROTEIN"/>
    <property type="match status" value="1"/>
</dbReference>
<organism evidence="3 4">
    <name type="scientific">Mycolicibacterium vanbaalenii</name>
    <name type="common">Mycobacterium vanbaalenii</name>
    <dbReference type="NCBI Taxonomy" id="110539"/>
    <lineage>
        <taxon>Bacteria</taxon>
        <taxon>Bacillati</taxon>
        <taxon>Actinomycetota</taxon>
        <taxon>Actinomycetes</taxon>
        <taxon>Mycobacteriales</taxon>
        <taxon>Mycobacteriaceae</taxon>
        <taxon>Mycolicibacterium</taxon>
    </lineage>
</organism>
<keyword evidence="4" id="KW-1185">Reference proteome</keyword>
<dbReference type="EMBL" id="CACSIP010000056">
    <property type="protein sequence ID" value="CAA0134975.1"/>
    <property type="molecule type" value="Genomic_DNA"/>
</dbReference>
<dbReference type="Gene3D" id="3.40.190.10">
    <property type="entry name" value="Periplasmic binding protein-like II"/>
    <property type="match status" value="2"/>
</dbReference>
<evidence type="ECO:0000256" key="1">
    <source>
        <dbReference type="SAM" id="SignalP"/>
    </source>
</evidence>
<proteinExistence type="predicted"/>
<feature type="domain" description="SsuA/THI5-like" evidence="2">
    <location>
        <begin position="82"/>
        <end position="256"/>
    </location>
</feature>
<dbReference type="SUPFAM" id="SSF53850">
    <property type="entry name" value="Periplasmic binding protein-like II"/>
    <property type="match status" value="1"/>
</dbReference>
<keyword evidence="1" id="KW-0732">Signal</keyword>
<dbReference type="PANTHER" id="PTHR30024">
    <property type="entry name" value="ALIPHATIC SULFONATES-BINDING PROTEIN-RELATED"/>
    <property type="match status" value="1"/>
</dbReference>
<name>A0A5S9RAH2_MYCVN</name>
<dbReference type="AlphaFoldDB" id="A0A5S9RAH2"/>
<dbReference type="InterPro" id="IPR015168">
    <property type="entry name" value="SsuA/THI5"/>
</dbReference>
<dbReference type="RefSeq" id="WP_234897760.1">
    <property type="nucleotide sequence ID" value="NZ_CACSIP010000056.1"/>
</dbReference>